<dbReference type="Proteomes" id="UP000652761">
    <property type="component" value="Unassembled WGS sequence"/>
</dbReference>
<accession>A0A843WBQ1</accession>
<gene>
    <name evidence="2" type="ORF">Taro_033174</name>
</gene>
<reference evidence="2" key="1">
    <citation type="submission" date="2017-07" db="EMBL/GenBank/DDBJ databases">
        <title>Taro Niue Genome Assembly and Annotation.</title>
        <authorList>
            <person name="Atibalentja N."/>
            <person name="Keating K."/>
            <person name="Fields C.J."/>
        </authorList>
    </citation>
    <scope>NUCLEOTIDE SEQUENCE</scope>
    <source>
        <strain evidence="2">Niue_2</strain>
        <tissue evidence="2">Leaf</tissue>
    </source>
</reference>
<comment type="caution">
    <text evidence="2">The sequence shown here is derived from an EMBL/GenBank/DDBJ whole genome shotgun (WGS) entry which is preliminary data.</text>
</comment>
<protein>
    <submittedName>
        <fullName evidence="2">Uncharacterized protein</fullName>
    </submittedName>
</protein>
<evidence type="ECO:0000313" key="2">
    <source>
        <dbReference type="EMBL" id="MQM00440.1"/>
    </source>
</evidence>
<proteinExistence type="predicted"/>
<dbReference type="AlphaFoldDB" id="A0A843WBQ1"/>
<evidence type="ECO:0000256" key="1">
    <source>
        <dbReference type="SAM" id="MobiDB-lite"/>
    </source>
</evidence>
<keyword evidence="3" id="KW-1185">Reference proteome</keyword>
<feature type="region of interest" description="Disordered" evidence="1">
    <location>
        <begin position="1"/>
        <end position="46"/>
    </location>
</feature>
<name>A0A843WBQ1_COLES</name>
<sequence>MTMLGNIIRAQSGPWGEHPKGYNSRGSSDQGGSDGDDHTHEEGNEDDVQDWRETLHFFPLVLVGLAGNGGPRGPGSPPMGGLSFAKVVVASLVLPDAVTDVHLPAFTDHGESAVFFSKEEMEASLKPFLFSVVAKTTYGRPAFPEIRSHLVSRCDIKEPFVISAMDNLHLLLRFKCQDDYLKSGSSRHSGGLKPNSHQPSGDTCFPFPSLFPTPYLASHQVNMVVFMSICCIQFSGVARSERAPLCTTLE</sequence>
<dbReference type="EMBL" id="NMUH01002514">
    <property type="protein sequence ID" value="MQM00440.1"/>
    <property type="molecule type" value="Genomic_DNA"/>
</dbReference>
<organism evidence="2 3">
    <name type="scientific">Colocasia esculenta</name>
    <name type="common">Wild taro</name>
    <name type="synonym">Arum esculentum</name>
    <dbReference type="NCBI Taxonomy" id="4460"/>
    <lineage>
        <taxon>Eukaryota</taxon>
        <taxon>Viridiplantae</taxon>
        <taxon>Streptophyta</taxon>
        <taxon>Embryophyta</taxon>
        <taxon>Tracheophyta</taxon>
        <taxon>Spermatophyta</taxon>
        <taxon>Magnoliopsida</taxon>
        <taxon>Liliopsida</taxon>
        <taxon>Araceae</taxon>
        <taxon>Aroideae</taxon>
        <taxon>Colocasieae</taxon>
        <taxon>Colocasia</taxon>
    </lineage>
</organism>
<evidence type="ECO:0000313" key="3">
    <source>
        <dbReference type="Proteomes" id="UP000652761"/>
    </source>
</evidence>